<protein>
    <submittedName>
        <fullName evidence="1">Ferritin-like domain-containing protein</fullName>
    </submittedName>
</protein>
<evidence type="ECO:0000313" key="1">
    <source>
        <dbReference type="EMBL" id="GAA4265632.1"/>
    </source>
</evidence>
<dbReference type="PANTHER" id="PTHR31694">
    <property type="entry name" value="DESICCATION-LIKE PROTEIN"/>
    <property type="match status" value="1"/>
</dbReference>
<dbReference type="EMBL" id="BAABAU010000001">
    <property type="protein sequence ID" value="GAA4265632.1"/>
    <property type="molecule type" value="Genomic_DNA"/>
</dbReference>
<sequence>MFDKRFITKAIGRSAENPLDRRRFLAAAGVTGVGVGAAVLASGAPAMASTAKTAAYEGEVTDSAILNFALNLEYLEAEFYLRAVTGTGLPSSMIDGIDPQGGVVGGHKVPFKTGAIKSIATEIAADEKAHVAFLRAALGGAKVSRPAIDLKSSFNAAAVAAGLIKPGQSFDPFASEENFLLGAFIFEDVGVTAYKGAAPLITNKTYLGAAAGILAVEAYHAGIIRDRILSMGLYHQADAISAARDSLDGKTDDDQGVVVNNVISLVPTDANSIAYGRTAERVLNVVYLNPNQIDRGGFFPAGVNGAIVASGNPGSPTA</sequence>
<dbReference type="InterPro" id="IPR009078">
    <property type="entry name" value="Ferritin-like_SF"/>
</dbReference>
<dbReference type="InterPro" id="IPR006311">
    <property type="entry name" value="TAT_signal"/>
</dbReference>
<evidence type="ECO:0000313" key="2">
    <source>
        <dbReference type="Proteomes" id="UP001501594"/>
    </source>
</evidence>
<dbReference type="InterPro" id="IPR052965">
    <property type="entry name" value="Pigment-catalase-like"/>
</dbReference>
<reference evidence="2" key="1">
    <citation type="journal article" date="2019" name="Int. J. Syst. Evol. Microbiol.">
        <title>The Global Catalogue of Microorganisms (GCM) 10K type strain sequencing project: providing services to taxonomists for standard genome sequencing and annotation.</title>
        <authorList>
            <consortium name="The Broad Institute Genomics Platform"/>
            <consortium name="The Broad Institute Genome Sequencing Center for Infectious Disease"/>
            <person name="Wu L."/>
            <person name="Ma J."/>
        </authorList>
    </citation>
    <scope>NUCLEOTIDE SEQUENCE [LARGE SCALE GENOMIC DNA]</scope>
    <source>
        <strain evidence="2">JCM 17442</strain>
    </source>
</reference>
<dbReference type="RefSeq" id="WP_344794153.1">
    <property type="nucleotide sequence ID" value="NZ_BAABAU010000001.1"/>
</dbReference>
<dbReference type="SUPFAM" id="SSF47240">
    <property type="entry name" value="Ferritin-like"/>
    <property type="match status" value="1"/>
</dbReference>
<gene>
    <name evidence="1" type="ORF">GCM10022256_12440</name>
</gene>
<dbReference type="PROSITE" id="PS51318">
    <property type="entry name" value="TAT"/>
    <property type="match status" value="1"/>
</dbReference>
<dbReference type="PANTHER" id="PTHR31694:SF26">
    <property type="entry name" value="OS05G0151100 PROTEIN"/>
    <property type="match status" value="1"/>
</dbReference>
<proteinExistence type="predicted"/>
<organism evidence="1 2">
    <name type="scientific">Frondihabitans peucedani</name>
    <dbReference type="NCBI Taxonomy" id="598626"/>
    <lineage>
        <taxon>Bacteria</taxon>
        <taxon>Bacillati</taxon>
        <taxon>Actinomycetota</taxon>
        <taxon>Actinomycetes</taxon>
        <taxon>Micrococcales</taxon>
        <taxon>Microbacteriaceae</taxon>
        <taxon>Frondihabitans</taxon>
    </lineage>
</organism>
<dbReference type="Proteomes" id="UP001501594">
    <property type="component" value="Unassembled WGS sequence"/>
</dbReference>
<name>A0ABP8E0C8_9MICO</name>
<accession>A0ABP8E0C8</accession>
<comment type="caution">
    <text evidence="1">The sequence shown here is derived from an EMBL/GenBank/DDBJ whole genome shotgun (WGS) entry which is preliminary data.</text>
</comment>
<dbReference type="Pfam" id="PF13668">
    <property type="entry name" value="Ferritin_2"/>
    <property type="match status" value="1"/>
</dbReference>
<keyword evidence="2" id="KW-1185">Reference proteome</keyword>